<dbReference type="GO" id="GO:0003677">
    <property type="term" value="F:DNA binding"/>
    <property type="evidence" value="ECO:0007669"/>
    <property type="project" value="UniProtKB-UniRule"/>
</dbReference>
<dbReference type="PROSITE" id="PS51199">
    <property type="entry name" value="SF4_HELICASE"/>
    <property type="match status" value="1"/>
</dbReference>
<comment type="catalytic activity">
    <reaction evidence="10 12">
        <text>ATP + H2O = ADP + phosphate + H(+)</text>
        <dbReference type="Rhea" id="RHEA:13065"/>
        <dbReference type="ChEBI" id="CHEBI:15377"/>
        <dbReference type="ChEBI" id="CHEBI:15378"/>
        <dbReference type="ChEBI" id="CHEBI:30616"/>
        <dbReference type="ChEBI" id="CHEBI:43474"/>
        <dbReference type="ChEBI" id="CHEBI:456216"/>
        <dbReference type="EC" id="5.6.2.3"/>
    </reaction>
</comment>
<dbReference type="Gene3D" id="3.40.50.300">
    <property type="entry name" value="P-loop containing nucleotide triphosphate hydrolases"/>
    <property type="match status" value="1"/>
</dbReference>
<evidence type="ECO:0000256" key="7">
    <source>
        <dbReference type="ARBA" id="ARBA00022840"/>
    </source>
</evidence>
<dbReference type="AlphaFoldDB" id="A0A2S7ZAF9"/>
<dbReference type="PANTHER" id="PTHR30153:SF2">
    <property type="entry name" value="REPLICATIVE DNA HELICASE"/>
    <property type="match status" value="1"/>
</dbReference>
<proteinExistence type="inferred from homology"/>
<dbReference type="GO" id="GO:0005524">
    <property type="term" value="F:ATP binding"/>
    <property type="evidence" value="ECO:0007669"/>
    <property type="project" value="UniProtKB-UniRule"/>
</dbReference>
<keyword evidence="6 12" id="KW-0347">Helicase</keyword>
<dbReference type="Pfam" id="PF00772">
    <property type="entry name" value="DnaB"/>
    <property type="match status" value="1"/>
</dbReference>
<dbReference type="CDD" id="cd00984">
    <property type="entry name" value="DnaB_C"/>
    <property type="match status" value="1"/>
</dbReference>
<evidence type="ECO:0000256" key="3">
    <source>
        <dbReference type="ARBA" id="ARBA00022705"/>
    </source>
</evidence>
<name>A0A2S7ZAF9_9FIRM</name>
<keyword evidence="3 12" id="KW-0235">DNA replication</keyword>
<evidence type="ECO:0000256" key="10">
    <source>
        <dbReference type="ARBA" id="ARBA00048954"/>
    </source>
</evidence>
<dbReference type="GO" id="GO:0005829">
    <property type="term" value="C:cytosol"/>
    <property type="evidence" value="ECO:0007669"/>
    <property type="project" value="TreeGrafter"/>
</dbReference>
<keyword evidence="8 12" id="KW-0238">DNA-binding</keyword>
<evidence type="ECO:0000256" key="6">
    <source>
        <dbReference type="ARBA" id="ARBA00022806"/>
    </source>
</evidence>
<evidence type="ECO:0000313" key="14">
    <source>
        <dbReference type="EMBL" id="PQL20251.1"/>
    </source>
</evidence>
<gene>
    <name evidence="14" type="ORF">VEHSUH05_04070</name>
</gene>
<keyword evidence="15" id="KW-1185">Reference proteome</keyword>
<dbReference type="InterPro" id="IPR007694">
    <property type="entry name" value="DNA_helicase_DnaB-like_C"/>
</dbReference>
<dbReference type="EC" id="5.6.2.3" evidence="11 12"/>
<reference evidence="14 15" key="1">
    <citation type="submission" date="2018-01" db="EMBL/GenBank/DDBJ databases">
        <title>Draft genome sequences of clinical isolates and type strains of oral Veillonella including Veillonella infantum sp., nov.</title>
        <authorList>
            <person name="Mashima I."/>
            <person name="Liao Y.-C."/>
            <person name="Sabharwal A."/>
            <person name="Haase E.M."/>
            <person name="Nakazawa F."/>
            <person name="Scannapieco F.A."/>
        </authorList>
    </citation>
    <scope>NUCLEOTIDE SEQUENCE [LARGE SCALE GENOMIC DNA]</scope>
    <source>
        <strain evidence="14 15">JCM 15641</strain>
    </source>
</reference>
<organism evidence="14 15">
    <name type="scientific">Veillonella denticariosi JCM 15641</name>
    <dbReference type="NCBI Taxonomy" id="1298594"/>
    <lineage>
        <taxon>Bacteria</taxon>
        <taxon>Bacillati</taxon>
        <taxon>Bacillota</taxon>
        <taxon>Negativicutes</taxon>
        <taxon>Veillonellales</taxon>
        <taxon>Veillonellaceae</taxon>
        <taxon>Veillonella</taxon>
    </lineage>
</organism>
<dbReference type="SUPFAM" id="SSF48024">
    <property type="entry name" value="N-terminal domain of DnaB helicase"/>
    <property type="match status" value="1"/>
</dbReference>
<evidence type="ECO:0000256" key="4">
    <source>
        <dbReference type="ARBA" id="ARBA00022741"/>
    </source>
</evidence>
<dbReference type="SUPFAM" id="SSF52540">
    <property type="entry name" value="P-loop containing nucleoside triphosphate hydrolases"/>
    <property type="match status" value="1"/>
</dbReference>
<dbReference type="GO" id="GO:0006269">
    <property type="term" value="P:DNA replication, synthesis of primer"/>
    <property type="evidence" value="ECO:0007669"/>
    <property type="project" value="UniProtKB-UniRule"/>
</dbReference>
<keyword evidence="5 12" id="KW-0378">Hydrolase</keyword>
<dbReference type="EMBL" id="PPDB01000003">
    <property type="protein sequence ID" value="PQL20251.1"/>
    <property type="molecule type" value="Genomic_DNA"/>
</dbReference>
<comment type="function">
    <text evidence="12">The main replicative DNA helicase, it participates in initiation and elongation during chromosome replication. Travels ahead of the DNA replisome, separating dsDNA into templates for DNA synthesis. A processive ATP-dependent 5'-3' DNA helicase it has DNA-dependent ATPase activity.</text>
</comment>
<dbReference type="InterPro" id="IPR007692">
    <property type="entry name" value="DNA_helicase_DnaB"/>
</dbReference>
<accession>A0A2S7ZAF9</accession>
<dbReference type="RefSeq" id="WP_105090807.1">
    <property type="nucleotide sequence ID" value="NZ_PPDB01000003.1"/>
</dbReference>
<evidence type="ECO:0000256" key="8">
    <source>
        <dbReference type="ARBA" id="ARBA00023125"/>
    </source>
</evidence>
<keyword evidence="9" id="KW-0413">Isomerase</keyword>
<keyword evidence="4 12" id="KW-0547">Nucleotide-binding</keyword>
<dbReference type="Gene3D" id="1.10.860.10">
    <property type="entry name" value="DNAb Helicase, Chain A"/>
    <property type="match status" value="1"/>
</dbReference>
<feature type="domain" description="SF4 helicase" evidence="13">
    <location>
        <begin position="179"/>
        <end position="447"/>
    </location>
</feature>
<evidence type="ECO:0000256" key="9">
    <source>
        <dbReference type="ARBA" id="ARBA00023235"/>
    </source>
</evidence>
<dbReference type="GO" id="GO:0016887">
    <property type="term" value="F:ATP hydrolysis activity"/>
    <property type="evidence" value="ECO:0007669"/>
    <property type="project" value="RHEA"/>
</dbReference>
<evidence type="ECO:0000256" key="5">
    <source>
        <dbReference type="ARBA" id="ARBA00022801"/>
    </source>
</evidence>
<keyword evidence="2 12" id="KW-0639">Primosome</keyword>
<evidence type="ECO:0000256" key="11">
    <source>
        <dbReference type="NCBIfam" id="TIGR00665"/>
    </source>
</evidence>
<dbReference type="InterPro" id="IPR027417">
    <property type="entry name" value="P-loop_NTPase"/>
</dbReference>
<comment type="similarity">
    <text evidence="1 12">Belongs to the helicase family. DnaB subfamily.</text>
</comment>
<evidence type="ECO:0000256" key="2">
    <source>
        <dbReference type="ARBA" id="ARBA00022515"/>
    </source>
</evidence>
<evidence type="ECO:0000256" key="1">
    <source>
        <dbReference type="ARBA" id="ARBA00008428"/>
    </source>
</evidence>
<dbReference type="InterPro" id="IPR007693">
    <property type="entry name" value="DNA_helicase_DnaB-like_N"/>
</dbReference>
<dbReference type="OrthoDB" id="9773982at2"/>
<comment type="caution">
    <text evidence="14">The sequence shown here is derived from an EMBL/GenBank/DDBJ whole genome shotgun (WGS) entry which is preliminary data.</text>
</comment>
<protein>
    <recommendedName>
        <fullName evidence="11 12">Replicative DNA helicase</fullName>
        <ecNumber evidence="11 12">5.6.2.3</ecNumber>
    </recommendedName>
</protein>
<sequence>MDVRIPPHNLDAEKAVLGALLTNGSNASAVVDTVTSILKAEDFYRDAHRIIYDAILEIIHGNKTADFITVGEELDRRKRLDAVGGLAYITSLANESVSYNVEQHARIISEKAQLRRLIDAGNKIVGMTYAGEEEPTAILNKAEQMVLDVSGQTQAESSFSAIGDIVLSNLDRLNALQQHEGALTGIPTGFKDLDHIFNGLQKSDLILVAARPAMGKTAFTLNIAQNVSMISGKTVAFFSLEMGKEQLVGRILSSVAEVSSEKLRRADMTQDDWGRVISAADVMSKSKLYIDDTPGLTVQDMRSKLRRLKVEHGLDLVIVDYIQLMQGRNAGKGSENRQQEVSEISRNLKLIAREFNVPVIALSQLSRSVESRPDKRPVLSDLRESGSLEQDADIVIFLYRDKYYDENSEKGDNAEVLIRKHRNGSVGTVELQFIGELTRFRDVAYKDMGPEQ</sequence>
<dbReference type="Proteomes" id="UP000237916">
    <property type="component" value="Unassembled WGS sequence"/>
</dbReference>
<dbReference type="InterPro" id="IPR016136">
    <property type="entry name" value="DNA_helicase_N/primase_C"/>
</dbReference>
<keyword evidence="7 12" id="KW-0067">ATP-binding</keyword>
<evidence type="ECO:0000313" key="15">
    <source>
        <dbReference type="Proteomes" id="UP000237916"/>
    </source>
</evidence>
<evidence type="ECO:0000256" key="12">
    <source>
        <dbReference type="RuleBase" id="RU362085"/>
    </source>
</evidence>
<dbReference type="GO" id="GO:1990077">
    <property type="term" value="C:primosome complex"/>
    <property type="evidence" value="ECO:0007669"/>
    <property type="project" value="UniProtKB-UniRule"/>
</dbReference>
<dbReference type="NCBIfam" id="TIGR00665">
    <property type="entry name" value="DnaB"/>
    <property type="match status" value="1"/>
</dbReference>
<dbReference type="GO" id="GO:0043139">
    <property type="term" value="F:5'-3' DNA helicase activity"/>
    <property type="evidence" value="ECO:0007669"/>
    <property type="project" value="UniProtKB-EC"/>
</dbReference>
<evidence type="ECO:0000259" key="13">
    <source>
        <dbReference type="PROSITE" id="PS51199"/>
    </source>
</evidence>
<dbReference type="STRING" id="1298594.GCA_001312465_01545"/>
<dbReference type="Pfam" id="PF03796">
    <property type="entry name" value="DnaB_C"/>
    <property type="match status" value="1"/>
</dbReference>
<dbReference type="FunFam" id="3.40.50.300:FF:000076">
    <property type="entry name" value="Replicative DNA helicase"/>
    <property type="match status" value="1"/>
</dbReference>
<dbReference type="NCBIfam" id="NF004384">
    <property type="entry name" value="PRK05748.1"/>
    <property type="match status" value="1"/>
</dbReference>
<dbReference type="GO" id="GO:0042802">
    <property type="term" value="F:identical protein binding"/>
    <property type="evidence" value="ECO:0007669"/>
    <property type="project" value="UniProtKB-ARBA"/>
</dbReference>
<dbReference type="InterPro" id="IPR036185">
    <property type="entry name" value="DNA_heli_DnaB-like_N_sf"/>
</dbReference>
<dbReference type="PANTHER" id="PTHR30153">
    <property type="entry name" value="REPLICATIVE DNA HELICASE DNAB"/>
    <property type="match status" value="1"/>
</dbReference>